<organism evidence="2 3">
    <name type="scientific">Nitrosarchaeum koreense MY1</name>
    <dbReference type="NCBI Taxonomy" id="1001994"/>
    <lineage>
        <taxon>Archaea</taxon>
        <taxon>Nitrososphaerota</taxon>
        <taxon>Nitrososphaeria</taxon>
        <taxon>Nitrosopumilales</taxon>
        <taxon>Nitrosopumilaceae</taxon>
        <taxon>Nitrosarchaeum</taxon>
    </lineage>
</organism>
<feature type="transmembrane region" description="Helical" evidence="1">
    <location>
        <begin position="6"/>
        <end position="23"/>
    </location>
</feature>
<proteinExistence type="predicted"/>
<keyword evidence="3" id="KW-1185">Reference proteome</keyword>
<gene>
    <name evidence="2" type="ORF">MY1_1132</name>
</gene>
<dbReference type="OrthoDB" id="11747at2157"/>
<keyword evidence="1" id="KW-0472">Membrane</keyword>
<dbReference type="EMBL" id="AFPU01000001">
    <property type="protein sequence ID" value="EGP93892.1"/>
    <property type="molecule type" value="Genomic_DNA"/>
</dbReference>
<dbReference type="Proteomes" id="UP000004440">
    <property type="component" value="Unassembled WGS sequence"/>
</dbReference>
<evidence type="ECO:0000313" key="2">
    <source>
        <dbReference type="EMBL" id="EGP93892.1"/>
    </source>
</evidence>
<evidence type="ECO:0000256" key="1">
    <source>
        <dbReference type="SAM" id="Phobius"/>
    </source>
</evidence>
<dbReference type="GeneID" id="56063445"/>
<dbReference type="RefSeq" id="WP_007550756.1">
    <property type="nucleotide sequence ID" value="NZ_AFPU01000001.1"/>
</dbReference>
<keyword evidence="1" id="KW-1133">Transmembrane helix</keyword>
<accession>F9CX90</accession>
<dbReference type="STRING" id="1001994.MY1_1132"/>
<sequence>MAKKIIPLISIIVITVLGLFFIFDSGSNHDVLKSTFEIDATYYDEGYVEISYLDKTSKTNHVVLEVLGMDKSFQKTLSGSKFVETVPFPILPKHGWQVHPVTFLIDHHDLGKVSLKTEIHSFGEDAPPIIYGSP</sequence>
<name>F9CX90_9ARCH</name>
<keyword evidence="1" id="KW-0812">Transmembrane</keyword>
<evidence type="ECO:0000313" key="3">
    <source>
        <dbReference type="Proteomes" id="UP000004440"/>
    </source>
</evidence>
<protein>
    <submittedName>
        <fullName evidence="2">Uncharacterized protein</fullName>
    </submittedName>
</protein>
<comment type="caution">
    <text evidence="2">The sequence shown here is derived from an EMBL/GenBank/DDBJ whole genome shotgun (WGS) entry which is preliminary data.</text>
</comment>
<reference evidence="2 3" key="1">
    <citation type="journal article" date="2011" name="J. Bacteriol.">
        <title>Genome Sequence of an Ammonia-Oxidizing Soil Archaeon, "Candidatus Nitrosoarchaeum koreensis" MY1.</title>
        <authorList>
            <person name="Kim B.K."/>
            <person name="Jung M.Y."/>
            <person name="Yu D.S."/>
            <person name="Park S.J."/>
            <person name="Oh T.K."/>
            <person name="Rhee S.K."/>
            <person name="Kim J.F."/>
        </authorList>
    </citation>
    <scope>NUCLEOTIDE SEQUENCE [LARGE SCALE GENOMIC DNA]</scope>
    <source>
        <strain evidence="2 3">MY1</strain>
    </source>
</reference>
<dbReference type="AlphaFoldDB" id="F9CX90"/>